<evidence type="ECO:0000313" key="9">
    <source>
        <dbReference type="EMBL" id="GER03660.1"/>
    </source>
</evidence>
<keyword evidence="4 7" id="KW-0324">Glycolysis</keyword>
<evidence type="ECO:0000256" key="1">
    <source>
        <dbReference type="ARBA" id="ARBA00004926"/>
    </source>
</evidence>
<dbReference type="PROSITE" id="PS00765">
    <property type="entry name" value="P_GLUCOSE_ISOMERASE_1"/>
    <property type="match status" value="1"/>
</dbReference>
<proteinExistence type="inferred from homology"/>
<dbReference type="GO" id="GO:0048029">
    <property type="term" value="F:monosaccharide binding"/>
    <property type="evidence" value="ECO:0007669"/>
    <property type="project" value="TreeGrafter"/>
</dbReference>
<evidence type="ECO:0000256" key="8">
    <source>
        <dbReference type="RuleBase" id="RU000612"/>
    </source>
</evidence>
<dbReference type="PROSITE" id="PS51463">
    <property type="entry name" value="P_GLUCOSE_ISOMERASE_3"/>
    <property type="match status" value="1"/>
</dbReference>
<dbReference type="PROSITE" id="PS00174">
    <property type="entry name" value="P_GLUCOSE_ISOMERASE_2"/>
    <property type="match status" value="1"/>
</dbReference>
<dbReference type="PANTHER" id="PTHR11469:SF1">
    <property type="entry name" value="GLUCOSE-6-PHOSPHATE ISOMERASE"/>
    <property type="match status" value="1"/>
</dbReference>
<feature type="active site" evidence="7">
    <location>
        <position position="385"/>
    </location>
</feature>
<protein>
    <recommendedName>
        <fullName evidence="7">Glucose-6-phosphate isomerase</fullName>
        <shortName evidence="7">GPI</shortName>
        <ecNumber evidence="7">5.3.1.9</ecNumber>
    </recommendedName>
    <alternativeName>
        <fullName evidence="7">Phosphoglucose isomerase</fullName>
        <shortName evidence="7">PGI</shortName>
    </alternativeName>
    <alternativeName>
        <fullName evidence="7">Phosphohexose isomerase</fullName>
        <shortName evidence="7">PHI</shortName>
    </alternativeName>
</protein>
<comment type="similarity">
    <text evidence="2 7 8">Belongs to the GPI family.</text>
</comment>
<dbReference type="Proteomes" id="UP000324996">
    <property type="component" value="Unassembled WGS sequence"/>
</dbReference>
<evidence type="ECO:0000256" key="4">
    <source>
        <dbReference type="ARBA" id="ARBA00023152"/>
    </source>
</evidence>
<dbReference type="GO" id="GO:0006096">
    <property type="term" value="P:glycolytic process"/>
    <property type="evidence" value="ECO:0007669"/>
    <property type="project" value="UniProtKB-UniRule"/>
</dbReference>
<dbReference type="GO" id="GO:0005829">
    <property type="term" value="C:cytosol"/>
    <property type="evidence" value="ECO:0007669"/>
    <property type="project" value="TreeGrafter"/>
</dbReference>
<reference evidence="9 10" key="1">
    <citation type="submission" date="2019-09" db="EMBL/GenBank/DDBJ databases">
        <title>NBRP : Genome information of microbial organism related human and environment.</title>
        <authorList>
            <person name="Hattori M."/>
            <person name="Oshima K."/>
            <person name="Inaba H."/>
            <person name="Suda W."/>
            <person name="Sakamoto M."/>
            <person name="Iino T."/>
            <person name="Kitahara M."/>
            <person name="Oshida Y."/>
            <person name="Iida T."/>
            <person name="Kudo T."/>
            <person name="Itoh T."/>
            <person name="Ohkuma M."/>
        </authorList>
    </citation>
    <scope>NUCLEOTIDE SEQUENCE [LARGE SCALE GENOMIC DNA]</scope>
    <source>
        <strain evidence="9 10">Q-1</strain>
    </source>
</reference>
<dbReference type="InterPro" id="IPR023096">
    <property type="entry name" value="G6P_Isomerase_C"/>
</dbReference>
<dbReference type="GO" id="GO:0006094">
    <property type="term" value="P:gluconeogenesis"/>
    <property type="evidence" value="ECO:0007669"/>
    <property type="project" value="UniProtKB-UniRule"/>
</dbReference>
<dbReference type="InterPro" id="IPR046348">
    <property type="entry name" value="SIS_dom_sf"/>
</dbReference>
<dbReference type="InterPro" id="IPR035476">
    <property type="entry name" value="SIS_PGI_1"/>
</dbReference>
<comment type="pathway">
    <text evidence="1 7 8">Carbohydrate degradation; glycolysis; D-glyceraldehyde 3-phosphate and glycerone phosphate from D-glucose: step 2/4.</text>
</comment>
<dbReference type="Pfam" id="PF00342">
    <property type="entry name" value="PGI"/>
    <property type="match status" value="1"/>
</dbReference>
<dbReference type="Gene3D" id="3.40.50.10490">
    <property type="entry name" value="Glucose-6-phosphate isomerase like protein, domain 1"/>
    <property type="match status" value="2"/>
</dbReference>
<gene>
    <name evidence="7 9" type="primary">pgi</name>
    <name evidence="9" type="ORF">JCM17846_13420</name>
</gene>
<dbReference type="PRINTS" id="PR00662">
    <property type="entry name" value="G6PISOMERASE"/>
</dbReference>
<dbReference type="GO" id="GO:0004347">
    <property type="term" value="F:glucose-6-phosphate isomerase activity"/>
    <property type="evidence" value="ECO:0007669"/>
    <property type="project" value="UniProtKB-UniRule"/>
</dbReference>
<dbReference type="GO" id="GO:0051156">
    <property type="term" value="P:glucose 6-phosphate metabolic process"/>
    <property type="evidence" value="ECO:0007669"/>
    <property type="project" value="TreeGrafter"/>
</dbReference>
<dbReference type="HAMAP" id="MF_00473">
    <property type="entry name" value="G6P_isomerase"/>
    <property type="match status" value="1"/>
</dbReference>
<dbReference type="InterPro" id="IPR035482">
    <property type="entry name" value="SIS_PGI_2"/>
</dbReference>
<dbReference type="UniPathway" id="UPA00138"/>
<evidence type="ECO:0000256" key="7">
    <source>
        <dbReference type="HAMAP-Rule" id="MF_00473"/>
    </source>
</evidence>
<dbReference type="EMBL" id="BKCN01000005">
    <property type="protein sequence ID" value="GER03660.1"/>
    <property type="molecule type" value="Genomic_DNA"/>
</dbReference>
<comment type="caution">
    <text evidence="9">The sequence shown here is derived from an EMBL/GenBank/DDBJ whole genome shotgun (WGS) entry which is preliminary data.</text>
</comment>
<comment type="subcellular location">
    <subcellularLocation>
        <location evidence="7">Cytoplasm</location>
    </subcellularLocation>
</comment>
<dbReference type="CDD" id="cd05016">
    <property type="entry name" value="SIS_PGI_2"/>
    <property type="match status" value="1"/>
</dbReference>
<dbReference type="CDD" id="cd05015">
    <property type="entry name" value="SIS_PGI_1"/>
    <property type="match status" value="1"/>
</dbReference>
<dbReference type="AlphaFoldDB" id="A0A5A7N8D9"/>
<dbReference type="RefSeq" id="WP_042085964.1">
    <property type="nucleotide sequence ID" value="NZ_BKCN01000005.1"/>
</dbReference>
<comment type="pathway">
    <text evidence="7">Carbohydrate biosynthesis; gluconeogenesis.</text>
</comment>
<accession>A0A5A7N8D9</accession>
<dbReference type="GO" id="GO:0097367">
    <property type="term" value="F:carbohydrate derivative binding"/>
    <property type="evidence" value="ECO:0007669"/>
    <property type="project" value="InterPro"/>
</dbReference>
<dbReference type="Gene3D" id="1.10.1390.10">
    <property type="match status" value="1"/>
</dbReference>
<dbReference type="EC" id="5.3.1.9" evidence="7"/>
<dbReference type="InterPro" id="IPR018189">
    <property type="entry name" value="Phosphoglucose_isomerase_CS"/>
</dbReference>
<name>A0A5A7N8D9_9PROT</name>
<organism evidence="9 10">
    <name type="scientific">Iodidimonas nitroreducens</name>
    <dbReference type="NCBI Taxonomy" id="1236968"/>
    <lineage>
        <taxon>Bacteria</taxon>
        <taxon>Pseudomonadati</taxon>
        <taxon>Pseudomonadota</taxon>
        <taxon>Alphaproteobacteria</taxon>
        <taxon>Iodidimonadales</taxon>
        <taxon>Iodidimonadaceae</taxon>
        <taxon>Iodidimonas</taxon>
    </lineage>
</organism>
<feature type="active site" evidence="7">
    <location>
        <position position="513"/>
    </location>
</feature>
<comment type="catalytic activity">
    <reaction evidence="6 7 8">
        <text>alpha-D-glucose 6-phosphate = beta-D-fructose 6-phosphate</text>
        <dbReference type="Rhea" id="RHEA:11816"/>
        <dbReference type="ChEBI" id="CHEBI:57634"/>
        <dbReference type="ChEBI" id="CHEBI:58225"/>
        <dbReference type="EC" id="5.3.1.9"/>
    </reaction>
</comment>
<sequence length="557" mass="61357">MSDLTSSGAWTSLAAHRDVLGEQKISDLFQSEPDRATRMWIENKGLALDYSKNRASAETMRLLFALARARKLEEWRDRMFEGEPINGTEHRAVLHSALRAGSDQIIKIDGDNIMELVTAELDRMKNFVHAVHEGRWRGYSGKPIDTIVNIGIGGSHLGPQAAMEALSAHAVPGIRTHFVSNVDAHDMAPVLAGIDPETVLFVIASKTFTTQETMTNAMTARRWLVAKMGGDEGAVAHHFVALSTNARAVADFGIDSRNVFHFWDWVGGRYSLWSAIGLSLALGIGWENFSQMLAGGRAMDRHFQAAPLERNMPVVMGLLGLWYSNFMGAETYAVLPYDQRLDRFVDHLQQLDMESNGKRVNREGAPVDYTTGPVIWGRTGTNGQHAFYQLIHQGTRLIPADFIAILKADHDHLDHHRILLSNVLAQTEALMIGKSTDKVLADLLAQGLSKEEAALLAPHKSFPGNIPTNSLLLDRLDPFHFGQLLALYEHKVFVQGVIWNINSFDQWGVELGKVLAKTTLADLSGTGPITGHDPSTNHLAMIMRQALDGAAVDKKGG</sequence>
<dbReference type="UniPathway" id="UPA00109">
    <property type="reaction ID" value="UER00181"/>
</dbReference>
<evidence type="ECO:0000256" key="6">
    <source>
        <dbReference type="ARBA" id="ARBA00029321"/>
    </source>
</evidence>
<keyword evidence="10" id="KW-1185">Reference proteome</keyword>
<keyword evidence="3 7" id="KW-0312">Gluconeogenesis</keyword>
<dbReference type="PANTHER" id="PTHR11469">
    <property type="entry name" value="GLUCOSE-6-PHOSPHATE ISOMERASE"/>
    <property type="match status" value="1"/>
</dbReference>
<evidence type="ECO:0000256" key="3">
    <source>
        <dbReference type="ARBA" id="ARBA00022432"/>
    </source>
</evidence>
<dbReference type="InterPro" id="IPR001672">
    <property type="entry name" value="G6P_Isomerase"/>
</dbReference>
<dbReference type="SUPFAM" id="SSF53697">
    <property type="entry name" value="SIS domain"/>
    <property type="match status" value="1"/>
</dbReference>
<dbReference type="NCBIfam" id="NF001211">
    <property type="entry name" value="PRK00179.1"/>
    <property type="match status" value="1"/>
</dbReference>
<evidence type="ECO:0000256" key="5">
    <source>
        <dbReference type="ARBA" id="ARBA00023235"/>
    </source>
</evidence>
<comment type="function">
    <text evidence="7">Catalyzes the reversible isomerization of glucose-6-phosphate to fructose-6-phosphate.</text>
</comment>
<keyword evidence="7" id="KW-0963">Cytoplasm</keyword>
<keyword evidence="5 7" id="KW-0413">Isomerase</keyword>
<feature type="active site" description="Proton donor" evidence="7">
    <location>
        <position position="354"/>
    </location>
</feature>
<evidence type="ECO:0000256" key="2">
    <source>
        <dbReference type="ARBA" id="ARBA00006604"/>
    </source>
</evidence>
<evidence type="ECO:0000313" key="10">
    <source>
        <dbReference type="Proteomes" id="UP000324996"/>
    </source>
</evidence>